<dbReference type="EMBL" id="MHVH01000001">
    <property type="protein sequence ID" value="OHA90805.1"/>
    <property type="molecule type" value="Genomic_DNA"/>
</dbReference>
<evidence type="ECO:0000256" key="2">
    <source>
        <dbReference type="ARBA" id="ARBA00035294"/>
    </source>
</evidence>
<evidence type="ECO:0000256" key="3">
    <source>
        <dbReference type="ARBA" id="ARBA00035520"/>
    </source>
</evidence>
<dbReference type="SUPFAM" id="SSF54995">
    <property type="entry name" value="Ribosomal protein S6"/>
    <property type="match status" value="1"/>
</dbReference>
<dbReference type="Pfam" id="PF01250">
    <property type="entry name" value="Ribosomal_S6"/>
    <property type="match status" value="1"/>
</dbReference>
<proteinExistence type="inferred from homology"/>
<organism evidence="4 5">
    <name type="scientific">Candidatus Zambryskibacteria bacterium RIFCSPHIGHO2_01_FULL_46_25</name>
    <dbReference type="NCBI Taxonomy" id="1802738"/>
    <lineage>
        <taxon>Bacteria</taxon>
        <taxon>Candidatus Zambryskiibacteriota</taxon>
    </lineage>
</organism>
<evidence type="ECO:0000256" key="1">
    <source>
        <dbReference type="ARBA" id="ARBA00009512"/>
    </source>
</evidence>
<dbReference type="Gene3D" id="3.30.70.60">
    <property type="match status" value="1"/>
</dbReference>
<dbReference type="GO" id="GO:0006412">
    <property type="term" value="P:translation"/>
    <property type="evidence" value="ECO:0007669"/>
    <property type="project" value="InterPro"/>
</dbReference>
<comment type="similarity">
    <text evidence="1">Belongs to the bacterial ribosomal protein bS6 family.</text>
</comment>
<name>A0A1G2T0K9_9BACT</name>
<reference evidence="4 5" key="1">
    <citation type="journal article" date="2016" name="Nat. Commun.">
        <title>Thousands of microbial genomes shed light on interconnected biogeochemical processes in an aquifer system.</title>
        <authorList>
            <person name="Anantharaman K."/>
            <person name="Brown C.T."/>
            <person name="Hug L.A."/>
            <person name="Sharon I."/>
            <person name="Castelle C.J."/>
            <person name="Probst A.J."/>
            <person name="Thomas B.C."/>
            <person name="Singh A."/>
            <person name="Wilkins M.J."/>
            <person name="Karaoz U."/>
            <person name="Brodie E.L."/>
            <person name="Williams K.H."/>
            <person name="Hubbard S.S."/>
            <person name="Banfield J.F."/>
        </authorList>
    </citation>
    <scope>NUCLEOTIDE SEQUENCE [LARGE SCALE GENOMIC DNA]</scope>
</reference>
<dbReference type="GO" id="GO:0003735">
    <property type="term" value="F:structural constituent of ribosome"/>
    <property type="evidence" value="ECO:0007669"/>
    <property type="project" value="InterPro"/>
</dbReference>
<dbReference type="InterPro" id="IPR014717">
    <property type="entry name" value="Transl_elong_EF1B/ribsomal_bS6"/>
</dbReference>
<dbReference type="InterPro" id="IPR000529">
    <property type="entry name" value="Ribosomal_bS6"/>
</dbReference>
<evidence type="ECO:0000313" key="4">
    <source>
        <dbReference type="EMBL" id="OHA90805.1"/>
    </source>
</evidence>
<sequence length="137" mass="14978">MQIYELGYLILPSLAEDRVLQAAEAIKSLVSANDGSVFAGEDPIKIDLAYTMSKTVGASKYVVNEAYIGWVKFELEPEKLGGVKVGVEKMNEVLRFLLIKAPKETSFTFTQSMKKALEVAEESSSPEAGVEEKVAVE</sequence>
<dbReference type="AlphaFoldDB" id="A0A1G2T0K9"/>
<dbReference type="Proteomes" id="UP000178107">
    <property type="component" value="Unassembled WGS sequence"/>
</dbReference>
<dbReference type="GO" id="GO:0019843">
    <property type="term" value="F:rRNA binding"/>
    <property type="evidence" value="ECO:0007669"/>
    <property type="project" value="InterPro"/>
</dbReference>
<protein>
    <recommendedName>
        <fullName evidence="2">Small ribosomal subunit protein bS6</fullName>
    </recommendedName>
    <alternativeName>
        <fullName evidence="3">30S ribosomal protein S6</fullName>
    </alternativeName>
</protein>
<gene>
    <name evidence="4" type="ORF">A2838_03330</name>
</gene>
<accession>A0A1G2T0K9</accession>
<comment type="caution">
    <text evidence="4">The sequence shown here is derived from an EMBL/GenBank/DDBJ whole genome shotgun (WGS) entry which is preliminary data.</text>
</comment>
<evidence type="ECO:0000313" key="5">
    <source>
        <dbReference type="Proteomes" id="UP000178107"/>
    </source>
</evidence>
<dbReference type="GO" id="GO:0005840">
    <property type="term" value="C:ribosome"/>
    <property type="evidence" value="ECO:0007669"/>
    <property type="project" value="InterPro"/>
</dbReference>
<dbReference type="InterPro" id="IPR035980">
    <property type="entry name" value="Ribosomal_bS6_sf"/>
</dbReference>